<gene>
    <name evidence="5" type="primary">PRSS23</name>
    <name evidence="5" type="ORF">AWC38_SpisGene9691</name>
</gene>
<comment type="similarity">
    <text evidence="1">Belongs to the peptidase S1 family.</text>
</comment>
<dbReference type="Pfam" id="PF00089">
    <property type="entry name" value="Trypsin"/>
    <property type="match status" value="1"/>
</dbReference>
<dbReference type="Proteomes" id="UP000225706">
    <property type="component" value="Unassembled WGS sequence"/>
</dbReference>
<feature type="chain" id="PRO_5012157078" evidence="3">
    <location>
        <begin position="21"/>
        <end position="294"/>
    </location>
</feature>
<evidence type="ECO:0000256" key="2">
    <source>
        <dbReference type="ARBA" id="ARBA00022729"/>
    </source>
</evidence>
<dbReference type="GO" id="GO:0004252">
    <property type="term" value="F:serine-type endopeptidase activity"/>
    <property type="evidence" value="ECO:0007669"/>
    <property type="project" value="InterPro"/>
</dbReference>
<keyword evidence="5" id="KW-0645">Protease</keyword>
<dbReference type="Gene3D" id="2.40.10.10">
    <property type="entry name" value="Trypsin-like serine proteases"/>
    <property type="match status" value="2"/>
</dbReference>
<dbReference type="InterPro" id="IPR050966">
    <property type="entry name" value="Glutamyl_endopeptidase"/>
</dbReference>
<dbReference type="OrthoDB" id="10037376at2759"/>
<evidence type="ECO:0000313" key="6">
    <source>
        <dbReference type="Proteomes" id="UP000225706"/>
    </source>
</evidence>
<protein>
    <submittedName>
        <fullName evidence="5">Serine protease 23</fullName>
    </submittedName>
</protein>
<dbReference type="PANTHER" id="PTHR15462:SF8">
    <property type="entry name" value="SERINE PROTEASE"/>
    <property type="match status" value="1"/>
</dbReference>
<comment type="caution">
    <text evidence="5">The sequence shown here is derived from an EMBL/GenBank/DDBJ whole genome shotgun (WGS) entry which is preliminary data.</text>
</comment>
<dbReference type="InterPro" id="IPR001254">
    <property type="entry name" value="Trypsin_dom"/>
</dbReference>
<organism evidence="5 6">
    <name type="scientific">Stylophora pistillata</name>
    <name type="common">Smooth cauliflower coral</name>
    <dbReference type="NCBI Taxonomy" id="50429"/>
    <lineage>
        <taxon>Eukaryota</taxon>
        <taxon>Metazoa</taxon>
        <taxon>Cnidaria</taxon>
        <taxon>Anthozoa</taxon>
        <taxon>Hexacorallia</taxon>
        <taxon>Scleractinia</taxon>
        <taxon>Astrocoeniina</taxon>
        <taxon>Pocilloporidae</taxon>
        <taxon>Stylophora</taxon>
    </lineage>
</organism>
<evidence type="ECO:0000256" key="1">
    <source>
        <dbReference type="ARBA" id="ARBA00007664"/>
    </source>
</evidence>
<accession>A0A2B4SAR8</accession>
<dbReference type="GO" id="GO:0006508">
    <property type="term" value="P:proteolysis"/>
    <property type="evidence" value="ECO:0007669"/>
    <property type="project" value="UniProtKB-KW"/>
</dbReference>
<evidence type="ECO:0000256" key="3">
    <source>
        <dbReference type="SAM" id="SignalP"/>
    </source>
</evidence>
<evidence type="ECO:0000259" key="4">
    <source>
        <dbReference type="PROSITE" id="PS50240"/>
    </source>
</evidence>
<keyword evidence="5" id="KW-0378">Hydrolase</keyword>
<feature type="domain" description="Peptidase S1" evidence="4">
    <location>
        <begin position="57"/>
        <end position="285"/>
    </location>
</feature>
<dbReference type="InterPro" id="IPR043504">
    <property type="entry name" value="Peptidase_S1_PA_chymotrypsin"/>
</dbReference>
<dbReference type="SMART" id="SM00020">
    <property type="entry name" value="Tryp_SPc"/>
    <property type="match status" value="1"/>
</dbReference>
<keyword evidence="2 3" id="KW-0732">Signal</keyword>
<dbReference type="PROSITE" id="PS50240">
    <property type="entry name" value="TRYPSIN_DOM"/>
    <property type="match status" value="1"/>
</dbReference>
<dbReference type="InterPro" id="IPR009003">
    <property type="entry name" value="Peptidase_S1_PA"/>
</dbReference>
<dbReference type="SUPFAM" id="SSF50494">
    <property type="entry name" value="Trypsin-like serine proteases"/>
    <property type="match status" value="1"/>
</dbReference>
<evidence type="ECO:0000313" key="5">
    <source>
        <dbReference type="EMBL" id="PFX25668.1"/>
    </source>
</evidence>
<name>A0A2B4SAR8_STYPI</name>
<dbReference type="AlphaFoldDB" id="A0A2B4SAR8"/>
<dbReference type="InterPro" id="IPR018114">
    <property type="entry name" value="TRYPSIN_HIS"/>
</dbReference>
<reference evidence="6" key="1">
    <citation type="journal article" date="2017" name="bioRxiv">
        <title>Comparative analysis of the genomes of Stylophora pistillata and Acropora digitifera provides evidence for extensive differences between species of corals.</title>
        <authorList>
            <person name="Voolstra C.R."/>
            <person name="Li Y."/>
            <person name="Liew Y.J."/>
            <person name="Baumgarten S."/>
            <person name="Zoccola D."/>
            <person name="Flot J.-F."/>
            <person name="Tambutte S."/>
            <person name="Allemand D."/>
            <person name="Aranda M."/>
        </authorList>
    </citation>
    <scope>NUCLEOTIDE SEQUENCE [LARGE SCALE GENOMIC DNA]</scope>
</reference>
<sequence length="294" mass="33074">MLCSRIIFVFILSNFIFCRGFENDYQDAVDLNKADNKKSTFEQENTDEFEKDKRKSIVGSDDRIRVRPASSQVLPFGAVVKVKISPRAGSCSGILVGPRHVLSAAHCFHNGNEYLAPKKSLNVGVLQSNQRFTWYRVRQVSLPRAWYSTTPMNPEVDYAILTLKRPHGRSYLPIKAFSIKKLLPFNSMHFACFPNDKQENSMWYSSCPVGWQPNSTSYRTVIMNTCDAAGGCSGAGVYVLNPRNQNRYIVGVLSGTVNSRAKNVITRLTSKKVKEICRWIGRLAKSGCRTNGIQ</sequence>
<dbReference type="EMBL" id="LSMT01000145">
    <property type="protein sequence ID" value="PFX25668.1"/>
    <property type="molecule type" value="Genomic_DNA"/>
</dbReference>
<feature type="signal peptide" evidence="3">
    <location>
        <begin position="1"/>
        <end position="20"/>
    </location>
</feature>
<dbReference type="PANTHER" id="PTHR15462">
    <property type="entry name" value="SERINE PROTEASE"/>
    <property type="match status" value="1"/>
</dbReference>
<keyword evidence="6" id="KW-1185">Reference proteome</keyword>
<proteinExistence type="inferred from homology"/>
<dbReference type="PROSITE" id="PS00134">
    <property type="entry name" value="TRYPSIN_HIS"/>
    <property type="match status" value="1"/>
</dbReference>